<feature type="region of interest" description="Disordered" evidence="1">
    <location>
        <begin position="1"/>
        <end position="36"/>
    </location>
</feature>
<evidence type="ECO:0000313" key="2">
    <source>
        <dbReference type="EMBL" id="OAE30474.1"/>
    </source>
</evidence>
<organism evidence="2 3">
    <name type="scientific">Marchantia polymorpha subsp. ruderalis</name>
    <dbReference type="NCBI Taxonomy" id="1480154"/>
    <lineage>
        <taxon>Eukaryota</taxon>
        <taxon>Viridiplantae</taxon>
        <taxon>Streptophyta</taxon>
        <taxon>Embryophyta</taxon>
        <taxon>Marchantiophyta</taxon>
        <taxon>Marchantiopsida</taxon>
        <taxon>Marchantiidae</taxon>
        <taxon>Marchantiales</taxon>
        <taxon>Marchantiaceae</taxon>
        <taxon>Marchantia</taxon>
    </lineage>
</organism>
<reference evidence="2" key="1">
    <citation type="submission" date="2016-03" db="EMBL/GenBank/DDBJ databases">
        <title>Mechanisms controlling the formation of the plant cell surface in tip-growing cells are functionally conserved among land plants.</title>
        <authorList>
            <person name="Honkanen S."/>
            <person name="Jones V.A."/>
            <person name="Morieri G."/>
            <person name="Champion C."/>
            <person name="Hetherington A.J."/>
            <person name="Kelly S."/>
            <person name="Saint-Marcoux D."/>
            <person name="Proust H."/>
            <person name="Prescott H."/>
            <person name="Dolan L."/>
        </authorList>
    </citation>
    <scope>NUCLEOTIDE SEQUENCE [LARGE SCALE GENOMIC DNA]</scope>
    <source>
        <tissue evidence="2">Whole gametophyte</tissue>
    </source>
</reference>
<evidence type="ECO:0000256" key="1">
    <source>
        <dbReference type="SAM" id="MobiDB-lite"/>
    </source>
</evidence>
<dbReference type="EMBL" id="LVLJ01001322">
    <property type="protein sequence ID" value="OAE30474.1"/>
    <property type="molecule type" value="Genomic_DNA"/>
</dbReference>
<protein>
    <submittedName>
        <fullName evidence="2">Uncharacterized protein</fullName>
    </submittedName>
</protein>
<accession>A0A176WC14</accession>
<dbReference type="AlphaFoldDB" id="A0A176WC14"/>
<evidence type="ECO:0000313" key="3">
    <source>
        <dbReference type="Proteomes" id="UP000077202"/>
    </source>
</evidence>
<sequence>MRSKPVRTGEELPHLSTQTGTWGKGNQPEYVRTSRLHSPNRVTDGVLIVGMELDERRNHTRMGQQWIAEAVGIQRPPRHLGNLGLEEGLRPKARVMTAISHSMPRVYE</sequence>
<proteinExistence type="predicted"/>
<comment type="caution">
    <text evidence="2">The sequence shown here is derived from an EMBL/GenBank/DDBJ whole genome shotgun (WGS) entry which is preliminary data.</text>
</comment>
<dbReference type="Proteomes" id="UP000077202">
    <property type="component" value="Unassembled WGS sequence"/>
</dbReference>
<gene>
    <name evidence="2" type="ORF">AXG93_942s1170</name>
</gene>
<keyword evidence="3" id="KW-1185">Reference proteome</keyword>
<name>A0A176WC14_MARPO</name>